<evidence type="ECO:0000313" key="2">
    <source>
        <dbReference type="EMBL" id="PHJ20943.1"/>
    </source>
</evidence>
<name>A0A2C6KYS2_9APIC</name>
<evidence type="ECO:0000313" key="3">
    <source>
        <dbReference type="Proteomes" id="UP000221165"/>
    </source>
</evidence>
<gene>
    <name evidence="2" type="ORF">CSUI_005223</name>
</gene>
<dbReference type="AlphaFoldDB" id="A0A2C6KYS2"/>
<dbReference type="EMBL" id="MIGC01002526">
    <property type="protein sequence ID" value="PHJ20943.1"/>
    <property type="molecule type" value="Genomic_DNA"/>
</dbReference>
<sequence>MSREDGAAKARSPSDSPIPASMSGSRIPKKVRVTAHASSPTVTSGCWRRSQETGYRNVTSEWHNPPVHCSSLMVRLQLAWFFSVSEPVKDCRHFGSQCFVWSPH</sequence>
<reference evidence="2 3" key="1">
    <citation type="journal article" date="2017" name="Int. J. Parasitol.">
        <title>The genome of the protozoan parasite Cystoisospora suis and a reverse vaccinology approach to identify vaccine candidates.</title>
        <authorList>
            <person name="Palmieri N."/>
            <person name="Shrestha A."/>
            <person name="Ruttkowski B."/>
            <person name="Beck T."/>
            <person name="Vogl C."/>
            <person name="Tomley F."/>
            <person name="Blake D.P."/>
            <person name="Joachim A."/>
        </authorList>
    </citation>
    <scope>NUCLEOTIDE SEQUENCE [LARGE SCALE GENOMIC DNA]</scope>
    <source>
        <strain evidence="2 3">Wien I</strain>
    </source>
</reference>
<organism evidence="2 3">
    <name type="scientific">Cystoisospora suis</name>
    <dbReference type="NCBI Taxonomy" id="483139"/>
    <lineage>
        <taxon>Eukaryota</taxon>
        <taxon>Sar</taxon>
        <taxon>Alveolata</taxon>
        <taxon>Apicomplexa</taxon>
        <taxon>Conoidasida</taxon>
        <taxon>Coccidia</taxon>
        <taxon>Eucoccidiorida</taxon>
        <taxon>Eimeriorina</taxon>
        <taxon>Sarcocystidae</taxon>
        <taxon>Cystoisospora</taxon>
    </lineage>
</organism>
<dbReference type="GeneID" id="94428612"/>
<accession>A0A2C6KYS2</accession>
<evidence type="ECO:0000256" key="1">
    <source>
        <dbReference type="SAM" id="MobiDB-lite"/>
    </source>
</evidence>
<dbReference type="RefSeq" id="XP_067922628.1">
    <property type="nucleotide sequence ID" value="XM_068065401.1"/>
</dbReference>
<feature type="region of interest" description="Disordered" evidence="1">
    <location>
        <begin position="1"/>
        <end position="46"/>
    </location>
</feature>
<proteinExistence type="predicted"/>
<dbReference type="VEuPathDB" id="ToxoDB:CSUI_005223"/>
<dbReference type="Proteomes" id="UP000221165">
    <property type="component" value="Unassembled WGS sequence"/>
</dbReference>
<protein>
    <submittedName>
        <fullName evidence="2">Uncharacterized protein</fullName>
    </submittedName>
</protein>
<comment type="caution">
    <text evidence="2">The sequence shown here is derived from an EMBL/GenBank/DDBJ whole genome shotgun (WGS) entry which is preliminary data.</text>
</comment>
<keyword evidence="3" id="KW-1185">Reference proteome</keyword>